<evidence type="ECO:0000256" key="1">
    <source>
        <dbReference type="SAM" id="Phobius"/>
    </source>
</evidence>
<keyword evidence="1" id="KW-0472">Membrane</keyword>
<sequence length="96" mass="11102">PMHLQEDYVYSIQETIAWSDNLKDSKLKAKNESEVISNDLEKDLKFATSLLIIVYAAMFVSVVILFLRIIYVILARKLQRPNHPFGPPWSLHSIET</sequence>
<feature type="transmembrane region" description="Helical" evidence="1">
    <location>
        <begin position="50"/>
        <end position="74"/>
    </location>
</feature>
<comment type="caution">
    <text evidence="2">The sequence shown here is derived from an EMBL/GenBank/DDBJ whole genome shotgun (WGS) entry which is preliminary data.</text>
</comment>
<keyword evidence="3" id="KW-1185">Reference proteome</keyword>
<reference evidence="2 3" key="1">
    <citation type="journal article" date="2018" name="Gigascience">
        <title>Genomes of trombidid mites reveal novel predicted allergens and laterally-transferred genes associated with secondary metabolism.</title>
        <authorList>
            <person name="Dong X."/>
            <person name="Chaisiri K."/>
            <person name="Xia D."/>
            <person name="Armstrong S.D."/>
            <person name="Fang Y."/>
            <person name="Donnelly M.J."/>
            <person name="Kadowaki T."/>
            <person name="McGarry J.W."/>
            <person name="Darby A.C."/>
            <person name="Makepeace B.L."/>
        </authorList>
    </citation>
    <scope>NUCLEOTIDE SEQUENCE [LARGE SCALE GENOMIC DNA]</scope>
    <source>
        <strain evidence="2">UoL-WK</strain>
    </source>
</reference>
<keyword evidence="1" id="KW-1133">Transmembrane helix</keyword>
<dbReference type="OrthoDB" id="10386290at2759"/>
<proteinExistence type="predicted"/>
<dbReference type="Proteomes" id="UP000285301">
    <property type="component" value="Unassembled WGS sequence"/>
</dbReference>
<keyword evidence="1" id="KW-0812">Transmembrane</keyword>
<evidence type="ECO:0000313" key="2">
    <source>
        <dbReference type="EMBL" id="RWS13022.1"/>
    </source>
</evidence>
<organism evidence="2 3">
    <name type="scientific">Dinothrombium tinctorium</name>
    <dbReference type="NCBI Taxonomy" id="1965070"/>
    <lineage>
        <taxon>Eukaryota</taxon>
        <taxon>Metazoa</taxon>
        <taxon>Ecdysozoa</taxon>
        <taxon>Arthropoda</taxon>
        <taxon>Chelicerata</taxon>
        <taxon>Arachnida</taxon>
        <taxon>Acari</taxon>
        <taxon>Acariformes</taxon>
        <taxon>Trombidiformes</taxon>
        <taxon>Prostigmata</taxon>
        <taxon>Anystina</taxon>
        <taxon>Parasitengona</taxon>
        <taxon>Trombidioidea</taxon>
        <taxon>Trombidiidae</taxon>
        <taxon>Dinothrombium</taxon>
    </lineage>
</organism>
<evidence type="ECO:0000313" key="3">
    <source>
        <dbReference type="Proteomes" id="UP000285301"/>
    </source>
</evidence>
<dbReference type="EMBL" id="NCKU01001132">
    <property type="protein sequence ID" value="RWS13022.1"/>
    <property type="molecule type" value="Genomic_DNA"/>
</dbReference>
<protein>
    <submittedName>
        <fullName evidence="2">Uncharacterized protein</fullName>
    </submittedName>
</protein>
<feature type="non-terminal residue" evidence="2">
    <location>
        <position position="1"/>
    </location>
</feature>
<accession>A0A443RCM2</accession>
<name>A0A443RCM2_9ACAR</name>
<dbReference type="AlphaFoldDB" id="A0A443RCM2"/>
<gene>
    <name evidence="2" type="ORF">B4U79_07214</name>
</gene>